<evidence type="ECO:0000256" key="1">
    <source>
        <dbReference type="ARBA" id="ARBA00005417"/>
    </source>
</evidence>
<keyword evidence="4 6" id="KW-0067">ATP-binding</keyword>
<evidence type="ECO:0000313" key="6">
    <source>
        <dbReference type="EMBL" id="KRM74415.1"/>
    </source>
</evidence>
<dbReference type="PROSITE" id="PS50893">
    <property type="entry name" value="ABC_TRANSPORTER_2"/>
    <property type="match status" value="1"/>
</dbReference>
<organism evidence="6 7">
    <name type="scientific">Secundilactobacillus collinoides DSM 20515 = JCM 1123</name>
    <dbReference type="NCBI Taxonomy" id="1423733"/>
    <lineage>
        <taxon>Bacteria</taxon>
        <taxon>Bacillati</taxon>
        <taxon>Bacillota</taxon>
        <taxon>Bacilli</taxon>
        <taxon>Lactobacillales</taxon>
        <taxon>Lactobacillaceae</taxon>
        <taxon>Secundilactobacillus</taxon>
    </lineage>
</organism>
<dbReference type="STRING" id="33960.TY91_09725"/>
<dbReference type="GO" id="GO:0005524">
    <property type="term" value="F:ATP binding"/>
    <property type="evidence" value="ECO:0007669"/>
    <property type="project" value="UniProtKB-KW"/>
</dbReference>
<dbReference type="InterPro" id="IPR027417">
    <property type="entry name" value="P-loop_NTPase"/>
</dbReference>
<dbReference type="AlphaFoldDB" id="A0A0R2B527"/>
<dbReference type="RefSeq" id="WP_056997220.1">
    <property type="nucleotide sequence ID" value="NZ_AYYR01000082.1"/>
</dbReference>
<feature type="domain" description="ABC transporter" evidence="5">
    <location>
        <begin position="2"/>
        <end position="222"/>
    </location>
</feature>
<evidence type="ECO:0000259" key="5">
    <source>
        <dbReference type="PROSITE" id="PS50893"/>
    </source>
</evidence>
<reference evidence="6 7" key="1">
    <citation type="journal article" date="2015" name="Genome Announc.">
        <title>Expanding the biotechnology potential of lactobacilli through comparative genomics of 213 strains and associated genera.</title>
        <authorList>
            <person name="Sun Z."/>
            <person name="Harris H.M."/>
            <person name="McCann A."/>
            <person name="Guo C."/>
            <person name="Argimon S."/>
            <person name="Zhang W."/>
            <person name="Yang X."/>
            <person name="Jeffery I.B."/>
            <person name="Cooney J.C."/>
            <person name="Kagawa T.F."/>
            <person name="Liu W."/>
            <person name="Song Y."/>
            <person name="Salvetti E."/>
            <person name="Wrobel A."/>
            <person name="Rasinkangas P."/>
            <person name="Parkhill J."/>
            <person name="Rea M.C."/>
            <person name="O'Sullivan O."/>
            <person name="Ritari J."/>
            <person name="Douillard F.P."/>
            <person name="Paul Ross R."/>
            <person name="Yang R."/>
            <person name="Briner A.E."/>
            <person name="Felis G.E."/>
            <person name="de Vos W.M."/>
            <person name="Barrangou R."/>
            <person name="Klaenhammer T.R."/>
            <person name="Caufield P.W."/>
            <person name="Cui Y."/>
            <person name="Zhang H."/>
            <person name="O'Toole P.W."/>
        </authorList>
    </citation>
    <scope>NUCLEOTIDE SEQUENCE [LARGE SCALE GENOMIC DNA]</scope>
    <source>
        <strain evidence="6 7">DSM 20515</strain>
    </source>
</reference>
<proteinExistence type="inferred from homology"/>
<dbReference type="InterPro" id="IPR017871">
    <property type="entry name" value="ABC_transporter-like_CS"/>
</dbReference>
<comment type="caution">
    <text evidence="6">The sequence shown here is derived from an EMBL/GenBank/DDBJ whole genome shotgun (WGS) entry which is preliminary data.</text>
</comment>
<dbReference type="PATRIC" id="fig|1423733.4.peg.192"/>
<dbReference type="PANTHER" id="PTHR24220">
    <property type="entry name" value="IMPORT ATP-BINDING PROTEIN"/>
    <property type="match status" value="1"/>
</dbReference>
<dbReference type="SMART" id="SM00382">
    <property type="entry name" value="AAA"/>
    <property type="match status" value="1"/>
</dbReference>
<evidence type="ECO:0000313" key="7">
    <source>
        <dbReference type="Proteomes" id="UP000051845"/>
    </source>
</evidence>
<dbReference type="Pfam" id="PF00005">
    <property type="entry name" value="ABC_tran"/>
    <property type="match status" value="1"/>
</dbReference>
<evidence type="ECO:0000256" key="2">
    <source>
        <dbReference type="ARBA" id="ARBA00022448"/>
    </source>
</evidence>
<dbReference type="GO" id="GO:0005886">
    <property type="term" value="C:plasma membrane"/>
    <property type="evidence" value="ECO:0007669"/>
    <property type="project" value="TreeGrafter"/>
</dbReference>
<dbReference type="InterPro" id="IPR017911">
    <property type="entry name" value="MacB-like_ATP-bd"/>
</dbReference>
<dbReference type="SUPFAM" id="SSF52540">
    <property type="entry name" value="P-loop containing nucleoside triphosphate hydrolases"/>
    <property type="match status" value="1"/>
</dbReference>
<dbReference type="InterPro" id="IPR003439">
    <property type="entry name" value="ABC_transporter-like_ATP-bd"/>
</dbReference>
<dbReference type="PANTHER" id="PTHR24220:SF689">
    <property type="entry name" value="LIPOPROTEIN-RELEASING SYSTEM ATP-BINDING PROTEIN LOLD"/>
    <property type="match status" value="1"/>
</dbReference>
<name>A0A0R2B527_SECCO</name>
<dbReference type="InterPro" id="IPR003593">
    <property type="entry name" value="AAA+_ATPase"/>
</dbReference>
<evidence type="ECO:0000256" key="3">
    <source>
        <dbReference type="ARBA" id="ARBA00022741"/>
    </source>
</evidence>
<dbReference type="GO" id="GO:0022857">
    <property type="term" value="F:transmembrane transporter activity"/>
    <property type="evidence" value="ECO:0007669"/>
    <property type="project" value="TreeGrafter"/>
</dbReference>
<dbReference type="InterPro" id="IPR015854">
    <property type="entry name" value="ABC_transpr_LolD-like"/>
</dbReference>
<protein>
    <submittedName>
        <fullName evidence="6">ABC transporter ATP-binding protein</fullName>
    </submittedName>
</protein>
<accession>A0A0R2B527</accession>
<gene>
    <name evidence="6" type="ORF">FC82_GL000174</name>
</gene>
<evidence type="ECO:0000256" key="4">
    <source>
        <dbReference type="ARBA" id="ARBA00022840"/>
    </source>
</evidence>
<dbReference type="CDD" id="cd03255">
    <property type="entry name" value="ABC_MJ0796_LolCDE_FtsE"/>
    <property type="match status" value="1"/>
</dbReference>
<dbReference type="Gene3D" id="3.40.50.300">
    <property type="entry name" value="P-loop containing nucleotide triphosphate hydrolases"/>
    <property type="match status" value="1"/>
</dbReference>
<comment type="similarity">
    <text evidence="1">Belongs to the ABC transporter superfamily.</text>
</comment>
<dbReference type="PROSITE" id="PS00211">
    <property type="entry name" value="ABC_TRANSPORTER_1"/>
    <property type="match status" value="1"/>
</dbReference>
<dbReference type="GO" id="GO:0016887">
    <property type="term" value="F:ATP hydrolysis activity"/>
    <property type="evidence" value="ECO:0007669"/>
    <property type="project" value="InterPro"/>
</dbReference>
<sequence>MLTIKDLGYWYSHPDDALFTNVNLSFEAGQSYAVVGESGSGKTTFLSLVAGLDTPKAGRIELNGKDIRKMGLTNYRKHSVSIVFQAYNLFNYMSPVNNVLTAMAITNSKHQGDKAYAKQLLAKLGLTEDQMGQNVTHLSGGQQQRVAIARAMGCDADLVVADEPTGNLDEANTKEVVELFQQLAHEENKCVIIVTHETNVAAACDHSYRLAHKQFTMEQPTA</sequence>
<keyword evidence="2" id="KW-0813">Transport</keyword>
<dbReference type="EMBL" id="AYYR01000082">
    <property type="protein sequence ID" value="KRM74415.1"/>
    <property type="molecule type" value="Genomic_DNA"/>
</dbReference>
<keyword evidence="3" id="KW-0547">Nucleotide-binding</keyword>
<dbReference type="Proteomes" id="UP000051845">
    <property type="component" value="Unassembled WGS sequence"/>
</dbReference>